<sequence>MQRERALGAYAAGPVWRKSSYSGNHDATCVEMARIAVKVGLRDSKNRQGPVLLFSPGAWGGFLAGVKSEPERADG</sequence>
<accession>A0AB39RLE6</accession>
<dbReference type="InterPro" id="IPR007278">
    <property type="entry name" value="DUF397"/>
</dbReference>
<name>A0AB39RLE6_9ACTN</name>
<organism evidence="2">
    <name type="scientific">Streptomyces sp. R41</name>
    <dbReference type="NCBI Taxonomy" id="3238632"/>
    <lineage>
        <taxon>Bacteria</taxon>
        <taxon>Bacillati</taxon>
        <taxon>Actinomycetota</taxon>
        <taxon>Actinomycetes</taxon>
        <taxon>Kitasatosporales</taxon>
        <taxon>Streptomycetaceae</taxon>
        <taxon>Streptomyces</taxon>
    </lineage>
</organism>
<dbReference type="Pfam" id="PF04149">
    <property type="entry name" value="DUF397"/>
    <property type="match status" value="1"/>
</dbReference>
<dbReference type="EMBL" id="CP163443">
    <property type="protein sequence ID" value="XDQ55308.1"/>
    <property type="molecule type" value="Genomic_DNA"/>
</dbReference>
<evidence type="ECO:0000313" key="2">
    <source>
        <dbReference type="EMBL" id="XDQ55308.1"/>
    </source>
</evidence>
<feature type="domain" description="DUF397" evidence="1">
    <location>
        <begin position="15"/>
        <end position="67"/>
    </location>
</feature>
<protein>
    <submittedName>
        <fullName evidence="2">DUF397 domain-containing protein</fullName>
    </submittedName>
</protein>
<evidence type="ECO:0000259" key="1">
    <source>
        <dbReference type="Pfam" id="PF04149"/>
    </source>
</evidence>
<dbReference type="AlphaFoldDB" id="A0AB39RLE6"/>
<reference evidence="2" key="1">
    <citation type="submission" date="2024-07" db="EMBL/GenBank/DDBJ databases">
        <authorList>
            <person name="Yu S.T."/>
        </authorList>
    </citation>
    <scope>NUCLEOTIDE SEQUENCE</scope>
    <source>
        <strain evidence="2">R41</strain>
    </source>
</reference>
<proteinExistence type="predicted"/>
<dbReference type="RefSeq" id="WP_369248486.1">
    <property type="nucleotide sequence ID" value="NZ_CP163443.1"/>
</dbReference>
<gene>
    <name evidence="2" type="ORF">AB5J53_28435</name>
</gene>